<dbReference type="Gene3D" id="1.10.260.40">
    <property type="entry name" value="lambda repressor-like DNA-binding domains"/>
    <property type="match status" value="1"/>
</dbReference>
<protein>
    <submittedName>
        <fullName evidence="3">Helix-turn-helix transcriptional regulator</fullName>
    </submittedName>
</protein>
<feature type="domain" description="HTH cro/C1-type" evidence="2">
    <location>
        <begin position="7"/>
        <end position="61"/>
    </location>
</feature>
<dbReference type="GO" id="GO:0003677">
    <property type="term" value="F:DNA binding"/>
    <property type="evidence" value="ECO:0007669"/>
    <property type="project" value="UniProtKB-KW"/>
</dbReference>
<dbReference type="Pfam" id="PF01381">
    <property type="entry name" value="HTH_3"/>
    <property type="match status" value="1"/>
</dbReference>
<keyword evidence="1" id="KW-0238">DNA-binding</keyword>
<reference evidence="3" key="1">
    <citation type="submission" date="2023-01" db="EMBL/GenBank/DDBJ databases">
        <title>Human gut microbiome strain richness.</title>
        <authorList>
            <person name="Chen-Liaw A."/>
        </authorList>
    </citation>
    <scope>NUCLEOTIDE SEQUENCE</scope>
    <source>
        <strain evidence="3">2225st1_A6_2225SCRN_200828</strain>
    </source>
</reference>
<dbReference type="AlphaFoldDB" id="A0AAW6C3B4"/>
<dbReference type="InterPro" id="IPR001387">
    <property type="entry name" value="Cro/C1-type_HTH"/>
</dbReference>
<dbReference type="SUPFAM" id="SSF47413">
    <property type="entry name" value="lambda repressor-like DNA-binding domains"/>
    <property type="match status" value="1"/>
</dbReference>
<dbReference type="PROSITE" id="PS50943">
    <property type="entry name" value="HTH_CROC1"/>
    <property type="match status" value="1"/>
</dbReference>
<comment type="caution">
    <text evidence="3">The sequence shown here is derived from an EMBL/GenBank/DDBJ whole genome shotgun (WGS) entry which is preliminary data.</text>
</comment>
<dbReference type="EMBL" id="JAQLWO010000014">
    <property type="protein sequence ID" value="MDB7906947.1"/>
    <property type="molecule type" value="Genomic_DNA"/>
</dbReference>
<evidence type="ECO:0000313" key="3">
    <source>
        <dbReference type="EMBL" id="MDB7906947.1"/>
    </source>
</evidence>
<sequence>MTFGEAIIKLRSERRISQRQLAEELNVSFTSVNRWENGRTMPNKMTVFVIRKYCEEHGLDFSYDEGVGT</sequence>
<evidence type="ECO:0000313" key="4">
    <source>
        <dbReference type="Proteomes" id="UP001211006"/>
    </source>
</evidence>
<evidence type="ECO:0000259" key="2">
    <source>
        <dbReference type="PROSITE" id="PS50943"/>
    </source>
</evidence>
<gene>
    <name evidence="3" type="ORF">PND83_13235</name>
</gene>
<proteinExistence type="predicted"/>
<dbReference type="PANTHER" id="PTHR46558:SF4">
    <property type="entry name" value="DNA-BIDING PHAGE PROTEIN"/>
    <property type="match status" value="1"/>
</dbReference>
<dbReference type="SMART" id="SM00530">
    <property type="entry name" value="HTH_XRE"/>
    <property type="match status" value="1"/>
</dbReference>
<dbReference type="RefSeq" id="WP_256264084.1">
    <property type="nucleotide sequence ID" value="NZ_JAQLWN010000017.1"/>
</dbReference>
<organism evidence="3 4">
    <name type="scientific">Flavonifractor plautii</name>
    <name type="common">Fusobacterium plautii</name>
    <dbReference type="NCBI Taxonomy" id="292800"/>
    <lineage>
        <taxon>Bacteria</taxon>
        <taxon>Bacillati</taxon>
        <taxon>Bacillota</taxon>
        <taxon>Clostridia</taxon>
        <taxon>Eubacteriales</taxon>
        <taxon>Oscillospiraceae</taxon>
        <taxon>Flavonifractor</taxon>
    </lineage>
</organism>
<name>A0AAW6C3B4_FLAPL</name>
<dbReference type="CDD" id="cd00093">
    <property type="entry name" value="HTH_XRE"/>
    <property type="match status" value="1"/>
</dbReference>
<dbReference type="Proteomes" id="UP001211006">
    <property type="component" value="Unassembled WGS sequence"/>
</dbReference>
<evidence type="ECO:0000256" key="1">
    <source>
        <dbReference type="ARBA" id="ARBA00023125"/>
    </source>
</evidence>
<dbReference type="InterPro" id="IPR010982">
    <property type="entry name" value="Lambda_DNA-bd_dom_sf"/>
</dbReference>
<dbReference type="PANTHER" id="PTHR46558">
    <property type="entry name" value="TRACRIPTIONAL REGULATORY PROTEIN-RELATED-RELATED"/>
    <property type="match status" value="1"/>
</dbReference>
<accession>A0AAW6C3B4</accession>